<dbReference type="GO" id="GO:0005739">
    <property type="term" value="C:mitochondrion"/>
    <property type="evidence" value="ECO:0007669"/>
    <property type="project" value="TreeGrafter"/>
</dbReference>
<dbReference type="PANTHER" id="PTHR23426">
    <property type="entry name" value="FERREDOXIN/ADRENODOXIN"/>
    <property type="match status" value="1"/>
</dbReference>
<dbReference type="InterPro" id="IPR001041">
    <property type="entry name" value="2Fe-2S_ferredoxin-type"/>
</dbReference>
<dbReference type="InterPro" id="IPR036010">
    <property type="entry name" value="2Fe-2S_ferredoxin-like_sf"/>
</dbReference>
<keyword evidence="2" id="KW-0479">Metal-binding</keyword>
<dbReference type="Pfam" id="PF00111">
    <property type="entry name" value="Fer2"/>
    <property type="match status" value="1"/>
</dbReference>
<evidence type="ECO:0000313" key="7">
    <source>
        <dbReference type="EMBL" id="EWM25673.1"/>
    </source>
</evidence>
<feature type="region of interest" description="Disordered" evidence="5">
    <location>
        <begin position="201"/>
        <end position="224"/>
    </location>
</feature>
<dbReference type="GO" id="GO:0140647">
    <property type="term" value="P:P450-containing electron transport chain"/>
    <property type="evidence" value="ECO:0007669"/>
    <property type="project" value="InterPro"/>
</dbReference>
<evidence type="ECO:0000259" key="6">
    <source>
        <dbReference type="PROSITE" id="PS51085"/>
    </source>
</evidence>
<dbReference type="EMBL" id="AZIL01000857">
    <property type="protein sequence ID" value="EWM25673.1"/>
    <property type="molecule type" value="Genomic_DNA"/>
</dbReference>
<protein>
    <submittedName>
        <fullName evidence="7">2fe-2s iron-sulfur cluster binding domain-containing protein</fullName>
    </submittedName>
</protein>
<dbReference type="PANTHER" id="PTHR23426:SF67">
    <property type="entry name" value="2FE-2S FERREDOXIN-TYPE DOMAIN-CONTAINING PROTEIN"/>
    <property type="match status" value="1"/>
</dbReference>
<dbReference type="OrthoDB" id="268593at2759"/>
<reference evidence="7 8" key="1">
    <citation type="journal article" date="2014" name="Mol. Plant">
        <title>Chromosome Scale Genome Assembly and Transcriptome Profiling of Nannochloropsis gaditana in Nitrogen Depletion.</title>
        <authorList>
            <person name="Corteggiani Carpinelli E."/>
            <person name="Telatin A."/>
            <person name="Vitulo N."/>
            <person name="Forcato C."/>
            <person name="D'Angelo M."/>
            <person name="Schiavon R."/>
            <person name="Vezzi A."/>
            <person name="Giacometti G.M."/>
            <person name="Morosinotto T."/>
            <person name="Valle G."/>
        </authorList>
    </citation>
    <scope>NUCLEOTIDE SEQUENCE [LARGE SCALE GENOMIC DNA]</scope>
    <source>
        <strain evidence="7 8">B-31</strain>
    </source>
</reference>
<feature type="compositionally biased region" description="Gly residues" evidence="5">
    <location>
        <begin position="212"/>
        <end position="224"/>
    </location>
</feature>
<dbReference type="SUPFAM" id="SSF54292">
    <property type="entry name" value="2Fe-2S ferredoxin-like"/>
    <property type="match status" value="1"/>
</dbReference>
<dbReference type="GO" id="GO:0051537">
    <property type="term" value="F:2 iron, 2 sulfur cluster binding"/>
    <property type="evidence" value="ECO:0007669"/>
    <property type="project" value="UniProtKB-KW"/>
</dbReference>
<dbReference type="InterPro" id="IPR012675">
    <property type="entry name" value="Beta-grasp_dom_sf"/>
</dbReference>
<sequence>MIPLGLRDHLRRPCAMVAPGVRAGGRSRKAMLHVASPFLRRRALACFFPSSLPPPSSWQGDRAILSSIGSTLPKSFVGDLRRRLLRRTYHGTVPRAKDVTMTWHVEGEAIAVTAPEGKTLLEVAHDNDIELEGACGGELACSTCHVVFTPELYARLPAKKEEEEDMLDLAWGLTETSRLGCQIKVTPLLENAVITIPEETNNMLGGEDEGKGGAAGGQGEPWAK</sequence>
<proteinExistence type="predicted"/>
<evidence type="ECO:0000256" key="5">
    <source>
        <dbReference type="SAM" id="MobiDB-lite"/>
    </source>
</evidence>
<dbReference type="Gene3D" id="3.10.20.30">
    <property type="match status" value="1"/>
</dbReference>
<comment type="caution">
    <text evidence="7">The sequence shown here is derived from an EMBL/GenBank/DDBJ whole genome shotgun (WGS) entry which is preliminary data.</text>
</comment>
<name>W7TQA0_9STRA</name>
<keyword evidence="4" id="KW-0411">Iron-sulfur</keyword>
<evidence type="ECO:0000256" key="2">
    <source>
        <dbReference type="ARBA" id="ARBA00022723"/>
    </source>
</evidence>
<dbReference type="CDD" id="cd00207">
    <property type="entry name" value="fer2"/>
    <property type="match status" value="1"/>
</dbReference>
<accession>W7TQA0</accession>
<evidence type="ECO:0000313" key="8">
    <source>
        <dbReference type="Proteomes" id="UP000019335"/>
    </source>
</evidence>
<evidence type="ECO:0000256" key="1">
    <source>
        <dbReference type="ARBA" id="ARBA00022714"/>
    </source>
</evidence>
<keyword evidence="1" id="KW-0001">2Fe-2S</keyword>
<dbReference type="InterPro" id="IPR001055">
    <property type="entry name" value="Adrenodoxin-like"/>
</dbReference>
<evidence type="ECO:0000256" key="4">
    <source>
        <dbReference type="ARBA" id="ARBA00023014"/>
    </source>
</evidence>
<feature type="domain" description="2Fe-2S ferredoxin-type" evidence="6">
    <location>
        <begin position="99"/>
        <end position="200"/>
    </location>
</feature>
<dbReference type="AlphaFoldDB" id="W7TQA0"/>
<keyword evidence="3" id="KW-0408">Iron</keyword>
<evidence type="ECO:0000256" key="3">
    <source>
        <dbReference type="ARBA" id="ARBA00023004"/>
    </source>
</evidence>
<dbReference type="Proteomes" id="UP000019335">
    <property type="component" value="Chromosome 10"/>
</dbReference>
<organism evidence="7 8">
    <name type="scientific">Nannochloropsis gaditana</name>
    <dbReference type="NCBI Taxonomy" id="72520"/>
    <lineage>
        <taxon>Eukaryota</taxon>
        <taxon>Sar</taxon>
        <taxon>Stramenopiles</taxon>
        <taxon>Ochrophyta</taxon>
        <taxon>Eustigmatophyceae</taxon>
        <taxon>Eustigmatales</taxon>
        <taxon>Monodopsidaceae</taxon>
        <taxon>Nannochloropsis</taxon>
    </lineage>
</organism>
<dbReference type="PROSITE" id="PS51085">
    <property type="entry name" value="2FE2S_FER_2"/>
    <property type="match status" value="1"/>
</dbReference>
<dbReference type="GO" id="GO:0009055">
    <property type="term" value="F:electron transfer activity"/>
    <property type="evidence" value="ECO:0007669"/>
    <property type="project" value="TreeGrafter"/>
</dbReference>
<dbReference type="GO" id="GO:0046872">
    <property type="term" value="F:metal ion binding"/>
    <property type="evidence" value="ECO:0007669"/>
    <property type="project" value="UniProtKB-KW"/>
</dbReference>
<keyword evidence="8" id="KW-1185">Reference proteome</keyword>
<dbReference type="PRINTS" id="PR00355">
    <property type="entry name" value="ADRENODOXIN"/>
</dbReference>
<gene>
    <name evidence="7" type="ORF">Naga_101185g2</name>
</gene>